<dbReference type="InterPro" id="IPR056991">
    <property type="entry name" value="TSP1_TSH7A-B_C"/>
</dbReference>
<evidence type="ECO:0000313" key="5">
    <source>
        <dbReference type="Proteomes" id="UP001482620"/>
    </source>
</evidence>
<comment type="caution">
    <text evidence="4">The sequence shown here is derived from an EMBL/GenBank/DDBJ whole genome shotgun (WGS) entry which is preliminary data.</text>
</comment>
<evidence type="ECO:0000256" key="2">
    <source>
        <dbReference type="SAM" id="Phobius"/>
    </source>
</evidence>
<keyword evidence="2" id="KW-1133">Transmembrane helix</keyword>
<protein>
    <submittedName>
        <fullName evidence="4">Thrombospondin type-1 domain-containing protein 7A</fullName>
    </submittedName>
</protein>
<proteinExistence type="predicted"/>
<feature type="domain" description="Thrombospondin type-1" evidence="3">
    <location>
        <begin position="1"/>
        <end position="24"/>
    </location>
</feature>
<keyword evidence="1" id="KW-0677">Repeat</keyword>
<dbReference type="Proteomes" id="UP001482620">
    <property type="component" value="Unassembled WGS sequence"/>
</dbReference>
<keyword evidence="2" id="KW-0472">Membrane</keyword>
<feature type="transmembrane region" description="Helical" evidence="2">
    <location>
        <begin position="74"/>
        <end position="101"/>
    </location>
</feature>
<gene>
    <name evidence="4" type="primary">THSD7AA_4</name>
    <name evidence="4" type="ORF">ILYODFUR_028832</name>
</gene>
<keyword evidence="2" id="KW-0812">Transmembrane</keyword>
<dbReference type="EMBL" id="JAHRIQ010004007">
    <property type="protein sequence ID" value="MEQ2222679.1"/>
    <property type="molecule type" value="Genomic_DNA"/>
</dbReference>
<evidence type="ECO:0000313" key="4">
    <source>
        <dbReference type="EMBL" id="MEQ2222679.1"/>
    </source>
</evidence>
<evidence type="ECO:0000259" key="3">
    <source>
        <dbReference type="Pfam" id="PF23308"/>
    </source>
</evidence>
<keyword evidence="5" id="KW-1185">Reference proteome</keyword>
<evidence type="ECO:0000256" key="1">
    <source>
        <dbReference type="ARBA" id="ARBA00022737"/>
    </source>
</evidence>
<dbReference type="Pfam" id="PF23308">
    <property type="entry name" value="TSP1_TSH7A-B_C"/>
    <property type="match status" value="1"/>
</dbReference>
<reference evidence="4 5" key="1">
    <citation type="submission" date="2021-06" db="EMBL/GenBank/DDBJ databases">
        <authorList>
            <person name="Palmer J.M."/>
        </authorList>
    </citation>
    <scope>NUCLEOTIDE SEQUENCE [LARGE SCALE GENOMIC DNA]</scope>
    <source>
        <strain evidence="5">if_2019</strain>
        <tissue evidence="4">Muscle</tissue>
    </source>
</reference>
<name>A0ABV0SQ28_9TELE</name>
<organism evidence="4 5">
    <name type="scientific">Ilyodon furcidens</name>
    <name type="common">goldbreast splitfin</name>
    <dbReference type="NCBI Taxonomy" id="33524"/>
    <lineage>
        <taxon>Eukaryota</taxon>
        <taxon>Metazoa</taxon>
        <taxon>Chordata</taxon>
        <taxon>Craniata</taxon>
        <taxon>Vertebrata</taxon>
        <taxon>Euteleostomi</taxon>
        <taxon>Actinopterygii</taxon>
        <taxon>Neopterygii</taxon>
        <taxon>Teleostei</taxon>
        <taxon>Neoteleostei</taxon>
        <taxon>Acanthomorphata</taxon>
        <taxon>Ovalentaria</taxon>
        <taxon>Atherinomorphae</taxon>
        <taxon>Cyprinodontiformes</taxon>
        <taxon>Goodeidae</taxon>
        <taxon>Ilyodon</taxon>
    </lineage>
</organism>
<sequence length="144" mass="15642">MCEEGFTEVLSPAGQLDQCAPIPVLEIPTAGDKKGDVKTSRAINPTLPSTIQPGRTGRTWYLQPYGPDGKLKMWVYGVAAGAFVLLIFIVSMIYLACSLCVKVHRSLKAQESDANGTAVWMGQNSHEMVYTCPKCQELTESNSS</sequence>
<accession>A0ABV0SQ28</accession>